<dbReference type="Proteomes" id="UP000823388">
    <property type="component" value="Chromosome 2K"/>
</dbReference>
<accession>A0A8T0W8D2</accession>
<feature type="domain" description="F-box" evidence="1">
    <location>
        <begin position="1"/>
        <end position="51"/>
    </location>
</feature>
<dbReference type="InterPro" id="IPR056594">
    <property type="entry name" value="AT5G49610-like_b-prop"/>
</dbReference>
<evidence type="ECO:0000259" key="1">
    <source>
        <dbReference type="PROSITE" id="PS50181"/>
    </source>
</evidence>
<dbReference type="InterPro" id="IPR036047">
    <property type="entry name" value="F-box-like_dom_sf"/>
</dbReference>
<dbReference type="PANTHER" id="PTHR32133:SF386">
    <property type="entry name" value="F-BOX DOMAIN-CONTAINING PROTEIN"/>
    <property type="match status" value="1"/>
</dbReference>
<dbReference type="Pfam" id="PF23635">
    <property type="entry name" value="Beta-prop_AT5G49610-like"/>
    <property type="match status" value="1"/>
</dbReference>
<evidence type="ECO:0000313" key="2">
    <source>
        <dbReference type="EMBL" id="KAG2639539.1"/>
    </source>
</evidence>
<dbReference type="PROSITE" id="PS50181">
    <property type="entry name" value="FBOX"/>
    <property type="match status" value="1"/>
</dbReference>
<proteinExistence type="predicted"/>
<gene>
    <name evidence="2" type="ORF">PVAP13_2KG004000</name>
</gene>
<protein>
    <recommendedName>
        <fullName evidence="1">F-box domain-containing protein</fullName>
    </recommendedName>
</protein>
<name>A0A8T0W8D2_PANVG</name>
<reference evidence="2 3" key="1">
    <citation type="submission" date="2020-05" db="EMBL/GenBank/DDBJ databases">
        <title>WGS assembly of Panicum virgatum.</title>
        <authorList>
            <person name="Lovell J.T."/>
            <person name="Jenkins J."/>
            <person name="Shu S."/>
            <person name="Juenger T.E."/>
            <person name="Schmutz J."/>
        </authorList>
    </citation>
    <scope>NUCLEOTIDE SEQUENCE [LARGE SCALE GENOMIC DNA]</scope>
    <source>
        <strain evidence="3">cv. AP13</strain>
    </source>
</reference>
<organism evidence="2 3">
    <name type="scientific">Panicum virgatum</name>
    <name type="common">Blackwell switchgrass</name>
    <dbReference type="NCBI Taxonomy" id="38727"/>
    <lineage>
        <taxon>Eukaryota</taxon>
        <taxon>Viridiplantae</taxon>
        <taxon>Streptophyta</taxon>
        <taxon>Embryophyta</taxon>
        <taxon>Tracheophyta</taxon>
        <taxon>Spermatophyta</taxon>
        <taxon>Magnoliopsida</taxon>
        <taxon>Liliopsida</taxon>
        <taxon>Poales</taxon>
        <taxon>Poaceae</taxon>
        <taxon>PACMAD clade</taxon>
        <taxon>Panicoideae</taxon>
        <taxon>Panicodae</taxon>
        <taxon>Paniceae</taxon>
        <taxon>Panicinae</taxon>
        <taxon>Panicum</taxon>
        <taxon>Panicum sect. Hiantes</taxon>
    </lineage>
</organism>
<dbReference type="Gene3D" id="1.20.1280.50">
    <property type="match status" value="1"/>
</dbReference>
<evidence type="ECO:0000313" key="3">
    <source>
        <dbReference type="Proteomes" id="UP000823388"/>
    </source>
</evidence>
<sequence length="388" mass="43333">MAAALMDELMEAILLRISSDDLAGLVRAALVCKRWCRIISNPGFRHRFRELHPRPAMLGFLRNQGTVSSFVPTSSFRPPRCDGTAKFKTLIKCYTHATRRNFPTIDARHGRVLLHSVSWKLGENPLKNPFVVWDPIAGERRELPLLPWSSNPYSWNAAVLCASTGACNHLDCRHGPFLVVLVGTDQEGMFACVYSSEAAAWSERTSAHYPGHEIILMPSALVGNALYFMFWYSESILKYDLGTHEMTVIPVPVECSFRRVVLMTRDDGELGLAYMENLRLYLWSMVECPDDEENVEWAERKVIELRTLLPDEALSADSLDVAGFADGASVIFVRTDGGLFTIDLESYRVTRVCGEGWYYGNFPYVGFCTPALEAASTIVGPATGTSNI</sequence>
<dbReference type="EMBL" id="CM029039">
    <property type="protein sequence ID" value="KAG2639539.1"/>
    <property type="molecule type" value="Genomic_DNA"/>
</dbReference>
<dbReference type="PANTHER" id="PTHR32133">
    <property type="entry name" value="OS07G0120400 PROTEIN"/>
    <property type="match status" value="1"/>
</dbReference>
<dbReference type="SUPFAM" id="SSF81383">
    <property type="entry name" value="F-box domain"/>
    <property type="match status" value="1"/>
</dbReference>
<dbReference type="InterPro" id="IPR001810">
    <property type="entry name" value="F-box_dom"/>
</dbReference>
<dbReference type="Pfam" id="PF12937">
    <property type="entry name" value="F-box-like"/>
    <property type="match status" value="1"/>
</dbReference>
<keyword evidence="3" id="KW-1185">Reference proteome</keyword>
<comment type="caution">
    <text evidence="2">The sequence shown here is derived from an EMBL/GenBank/DDBJ whole genome shotgun (WGS) entry which is preliminary data.</text>
</comment>
<dbReference type="AlphaFoldDB" id="A0A8T0W8D2"/>